<name>A0A9P5TVU0_9AGAR</name>
<evidence type="ECO:0000313" key="2">
    <source>
        <dbReference type="EMBL" id="KAF9036541.1"/>
    </source>
</evidence>
<reference evidence="2" key="1">
    <citation type="submission" date="2020-11" db="EMBL/GenBank/DDBJ databases">
        <authorList>
            <consortium name="DOE Joint Genome Institute"/>
            <person name="Ahrendt S."/>
            <person name="Riley R."/>
            <person name="Andreopoulos W."/>
            <person name="Labutti K."/>
            <person name="Pangilinan J."/>
            <person name="Ruiz-Duenas F.J."/>
            <person name="Barrasa J.M."/>
            <person name="Sanchez-Garcia M."/>
            <person name="Camarero S."/>
            <person name="Miyauchi S."/>
            <person name="Serrano A."/>
            <person name="Linde D."/>
            <person name="Babiker R."/>
            <person name="Drula E."/>
            <person name="Ayuso-Fernandez I."/>
            <person name="Pacheco R."/>
            <person name="Padilla G."/>
            <person name="Ferreira P."/>
            <person name="Barriuso J."/>
            <person name="Kellner H."/>
            <person name="Castanera R."/>
            <person name="Alfaro M."/>
            <person name="Ramirez L."/>
            <person name="Pisabarro A.G."/>
            <person name="Kuo A."/>
            <person name="Tritt A."/>
            <person name="Lipzen A."/>
            <person name="He G."/>
            <person name="Yan M."/>
            <person name="Ng V."/>
            <person name="Cullen D."/>
            <person name="Martin F."/>
            <person name="Rosso M.-N."/>
            <person name="Henrissat B."/>
            <person name="Hibbett D."/>
            <person name="Martinez A.T."/>
            <person name="Grigoriev I.V."/>
        </authorList>
    </citation>
    <scope>NUCLEOTIDE SEQUENCE</scope>
    <source>
        <strain evidence="2">AH 40177</strain>
    </source>
</reference>
<feature type="region of interest" description="Disordered" evidence="1">
    <location>
        <begin position="341"/>
        <end position="361"/>
    </location>
</feature>
<organism evidence="2 3">
    <name type="scientific">Rhodocollybia butyracea</name>
    <dbReference type="NCBI Taxonomy" id="206335"/>
    <lineage>
        <taxon>Eukaryota</taxon>
        <taxon>Fungi</taxon>
        <taxon>Dikarya</taxon>
        <taxon>Basidiomycota</taxon>
        <taxon>Agaricomycotina</taxon>
        <taxon>Agaricomycetes</taxon>
        <taxon>Agaricomycetidae</taxon>
        <taxon>Agaricales</taxon>
        <taxon>Marasmiineae</taxon>
        <taxon>Omphalotaceae</taxon>
        <taxon>Rhodocollybia</taxon>
    </lineage>
</organism>
<dbReference type="EMBL" id="JADNRY010000602">
    <property type="protein sequence ID" value="KAF9036541.1"/>
    <property type="molecule type" value="Genomic_DNA"/>
</dbReference>
<gene>
    <name evidence="2" type="ORF">BDP27DRAFT_1374771</name>
</gene>
<evidence type="ECO:0000313" key="3">
    <source>
        <dbReference type="Proteomes" id="UP000772434"/>
    </source>
</evidence>
<dbReference type="Proteomes" id="UP000772434">
    <property type="component" value="Unassembled WGS sequence"/>
</dbReference>
<evidence type="ECO:0000256" key="1">
    <source>
        <dbReference type="SAM" id="MobiDB-lite"/>
    </source>
</evidence>
<dbReference type="OrthoDB" id="3068326at2759"/>
<accession>A0A9P5TVU0</accession>
<proteinExistence type="predicted"/>
<comment type="caution">
    <text evidence="2">The sequence shown here is derived from an EMBL/GenBank/DDBJ whole genome shotgun (WGS) entry which is preliminary data.</text>
</comment>
<dbReference type="AlphaFoldDB" id="A0A9P5TVU0"/>
<sequence>MTFRTTTGVSVTTDVSPSHPIDLIVLYSHWPNLRLDLYMVLPGPLSLANRPPQPYCNGHSGPFDPTRSPQYYDSNSPHLAFITCIDSGKFPAEELKCMPATAVWVSERQPNRYGGFIQGSYREALRKRGAALHSRARELLTKQEYRDWKGFVEAYPWEPPKEEFDQLSEVGLKFEEVVTRLPEFVQLRLMTLVAWVRMGLALVNSPPQGSLMDNIRPIPLADDDCMGLWINGVDKPIAAWLGELGIPMFVAHSIQSKLDHASGNPFVASHPLQFCDINSVIFPHLFNDWIESGDRQDKRTWNVGVDSQKAQPEDQLVQWRSFSGATKANFLGEQWRELDLGPSSSQRTTLEDRLTESPMLPPPVQQALGSGQWENFMMSDKDFLPKFYLVGRKNKGAVEDTKWKYYNCELKRILHCERELLIPRTVTFNMTPSPPTIDQQMTETVMQDPLLPSGALTTIGQGFQSEEVITDEPMGAIEVPNGTKEGVIEAHKEGQEEMEGQEGGLPGPQIQAMLDAARLRQMEMENGIDLNGKGKTKESPYIWIEGMGRHIIGDFLPWFQQASTPQSWVTVLFKGPGKFIQVGI</sequence>
<keyword evidence="3" id="KW-1185">Reference proteome</keyword>
<protein>
    <submittedName>
        <fullName evidence="2">Uncharacterized protein</fullName>
    </submittedName>
</protein>